<dbReference type="InterPro" id="IPR012337">
    <property type="entry name" value="RNaseH-like_sf"/>
</dbReference>
<evidence type="ECO:0000256" key="4">
    <source>
        <dbReference type="ARBA" id="ARBA00022759"/>
    </source>
</evidence>
<dbReference type="InterPro" id="IPR043128">
    <property type="entry name" value="Rev_trsase/Diguanyl_cyclase"/>
</dbReference>
<dbReference type="Pfam" id="PF00665">
    <property type="entry name" value="rve"/>
    <property type="match status" value="1"/>
</dbReference>
<proteinExistence type="predicted"/>
<keyword evidence="3" id="KW-0540">Nuclease</keyword>
<evidence type="ECO:0000313" key="8">
    <source>
        <dbReference type="Proteomes" id="UP000265515"/>
    </source>
</evidence>
<evidence type="ECO:0000256" key="5">
    <source>
        <dbReference type="SAM" id="MobiDB-lite"/>
    </source>
</evidence>
<dbReference type="InterPro" id="IPR001584">
    <property type="entry name" value="Integrase_cat-core"/>
</dbReference>
<dbReference type="Proteomes" id="UP000265515">
    <property type="component" value="Unassembled WGS sequence"/>
</dbReference>
<dbReference type="SUPFAM" id="SSF56672">
    <property type="entry name" value="DNA/RNA polymerases"/>
    <property type="match status" value="1"/>
</dbReference>
<feature type="region of interest" description="Disordered" evidence="5">
    <location>
        <begin position="95"/>
        <end position="139"/>
    </location>
</feature>
<evidence type="ECO:0000259" key="6">
    <source>
        <dbReference type="PROSITE" id="PS50994"/>
    </source>
</evidence>
<dbReference type="InterPro" id="IPR041588">
    <property type="entry name" value="Integrase_H2C2"/>
</dbReference>
<dbReference type="Gene3D" id="1.10.340.70">
    <property type="match status" value="1"/>
</dbReference>
<evidence type="ECO:0000256" key="3">
    <source>
        <dbReference type="ARBA" id="ARBA00022722"/>
    </source>
</evidence>
<dbReference type="PANTHER" id="PTHR37984:SF5">
    <property type="entry name" value="PROTEIN NYNRIN-LIKE"/>
    <property type="match status" value="1"/>
</dbReference>
<dbReference type="GO" id="GO:0003676">
    <property type="term" value="F:nucleic acid binding"/>
    <property type="evidence" value="ECO:0007669"/>
    <property type="project" value="InterPro"/>
</dbReference>
<dbReference type="Gramene" id="GBG79013">
    <property type="protein sequence ID" value="GBG79013"/>
    <property type="gene ID" value="CBR_g28726"/>
</dbReference>
<dbReference type="GO" id="GO:0015074">
    <property type="term" value="P:DNA integration"/>
    <property type="evidence" value="ECO:0007669"/>
    <property type="project" value="InterPro"/>
</dbReference>
<dbReference type="EMBL" id="BFEA01000309">
    <property type="protein sequence ID" value="GBG79013.1"/>
    <property type="molecule type" value="Genomic_DNA"/>
</dbReference>
<keyword evidence="4" id="KW-0255">Endonuclease</keyword>
<dbReference type="InterPro" id="IPR043502">
    <property type="entry name" value="DNA/RNA_pol_sf"/>
</dbReference>
<dbReference type="InterPro" id="IPR021109">
    <property type="entry name" value="Peptidase_aspartic_dom_sf"/>
</dbReference>
<dbReference type="FunFam" id="3.30.420.10:FF:000032">
    <property type="entry name" value="Retrovirus-related Pol polyprotein from transposon 297-like Protein"/>
    <property type="match status" value="1"/>
</dbReference>
<dbReference type="PANTHER" id="PTHR37984">
    <property type="entry name" value="PROTEIN CBG26694"/>
    <property type="match status" value="1"/>
</dbReference>
<dbReference type="PROSITE" id="PS50994">
    <property type="entry name" value="INTEGRASE"/>
    <property type="match status" value="1"/>
</dbReference>
<dbReference type="OrthoDB" id="2013610at2759"/>
<protein>
    <recommendedName>
        <fullName evidence="6">Integrase catalytic domain-containing protein</fullName>
    </recommendedName>
</protein>
<keyword evidence="4" id="KW-0378">Hydrolase</keyword>
<dbReference type="Pfam" id="PF17921">
    <property type="entry name" value="Integrase_H2C2"/>
    <property type="match status" value="1"/>
</dbReference>
<dbReference type="Gene3D" id="3.30.420.10">
    <property type="entry name" value="Ribonuclease H-like superfamily/Ribonuclease H"/>
    <property type="match status" value="1"/>
</dbReference>
<feature type="compositionally biased region" description="Low complexity" evidence="5">
    <location>
        <begin position="111"/>
        <end position="130"/>
    </location>
</feature>
<dbReference type="InterPro" id="IPR050951">
    <property type="entry name" value="Retrovirus_Pol_polyprotein"/>
</dbReference>
<dbReference type="InterPro" id="IPR036397">
    <property type="entry name" value="RNaseH_sf"/>
</dbReference>
<dbReference type="GO" id="GO:0016779">
    <property type="term" value="F:nucleotidyltransferase activity"/>
    <property type="evidence" value="ECO:0007669"/>
    <property type="project" value="UniProtKB-KW"/>
</dbReference>
<feature type="domain" description="Integrase catalytic" evidence="6">
    <location>
        <begin position="757"/>
        <end position="916"/>
    </location>
</feature>
<keyword evidence="8" id="KW-1185">Reference proteome</keyword>
<dbReference type="AlphaFoldDB" id="A0A388LA05"/>
<keyword evidence="2" id="KW-0548">Nucleotidyltransferase</keyword>
<reference evidence="7 8" key="1">
    <citation type="journal article" date="2018" name="Cell">
        <title>The Chara Genome: Secondary Complexity and Implications for Plant Terrestrialization.</title>
        <authorList>
            <person name="Nishiyama T."/>
            <person name="Sakayama H."/>
            <person name="Vries J.D."/>
            <person name="Buschmann H."/>
            <person name="Saint-Marcoux D."/>
            <person name="Ullrich K.K."/>
            <person name="Haas F.B."/>
            <person name="Vanderstraeten L."/>
            <person name="Becker D."/>
            <person name="Lang D."/>
            <person name="Vosolsobe S."/>
            <person name="Rombauts S."/>
            <person name="Wilhelmsson P.K.I."/>
            <person name="Janitza P."/>
            <person name="Kern R."/>
            <person name="Heyl A."/>
            <person name="Rumpler F."/>
            <person name="Villalobos L.I.A.C."/>
            <person name="Clay J.M."/>
            <person name="Skokan R."/>
            <person name="Toyoda A."/>
            <person name="Suzuki Y."/>
            <person name="Kagoshima H."/>
            <person name="Schijlen E."/>
            <person name="Tajeshwar N."/>
            <person name="Catarino B."/>
            <person name="Hetherington A.J."/>
            <person name="Saltykova A."/>
            <person name="Bonnot C."/>
            <person name="Breuninger H."/>
            <person name="Symeonidi A."/>
            <person name="Radhakrishnan G.V."/>
            <person name="Van Nieuwerburgh F."/>
            <person name="Deforce D."/>
            <person name="Chang C."/>
            <person name="Karol K.G."/>
            <person name="Hedrich R."/>
            <person name="Ulvskov P."/>
            <person name="Glockner G."/>
            <person name="Delwiche C.F."/>
            <person name="Petrasek J."/>
            <person name="Van de Peer Y."/>
            <person name="Friml J."/>
            <person name="Beilby M."/>
            <person name="Dolan L."/>
            <person name="Kohara Y."/>
            <person name="Sugano S."/>
            <person name="Fujiyama A."/>
            <person name="Delaux P.-M."/>
            <person name="Quint M."/>
            <person name="TheiBen G."/>
            <person name="Hagemann M."/>
            <person name="Harholt J."/>
            <person name="Dunand C."/>
            <person name="Zachgo S."/>
            <person name="Langdale J."/>
            <person name="Maumus F."/>
            <person name="Straeten D.V.D."/>
            <person name="Gould S.B."/>
            <person name="Rensing S.A."/>
        </authorList>
    </citation>
    <scope>NUCLEOTIDE SEQUENCE [LARGE SCALE GENOMIC DNA]</scope>
    <source>
        <strain evidence="7 8">S276</strain>
    </source>
</reference>
<dbReference type="SUPFAM" id="SSF53098">
    <property type="entry name" value="Ribonuclease H-like"/>
    <property type="match status" value="1"/>
</dbReference>
<evidence type="ECO:0000256" key="2">
    <source>
        <dbReference type="ARBA" id="ARBA00022695"/>
    </source>
</evidence>
<sequence length="980" mass="108645">MSGSDTDEGRVDDVRLTRSEALRVPHVFQALQPEDERRLRAECRARALAAAQETALAASQVLAAANAAAREQAAAARASAMANGAASAASSAASSSASSSGTQLGMPVGPTGTSGAVSSSQSTSQMAGSQLSPLTPRDRELLELQQVERIRERLERELKQATDRENEIKRRAARLDTLEADKAALEGLDESAMTDQVKILKNSMLSLHAHVDSRLDFMQNSLNQILNLLQRPGFRPAALSPLSLTAMSGPFPVQAGTQPSGTSAAAAQTVASSSSGLAVVATPSPQQPVPQQGQQQVCTFSYGGGELNHKISFLVSNDLPFDLLLGMYYLEVAKPQFDWEEKVLKHKLPDGRTVRLTKFKASSIIDTYGCLCASAFYNYYKQNQEEGMYLVYVSEKGAAIKTPPEIEHVVARFPDLFTEPTGVVEREVVHAIEIIPGSKTPKGRIYRMALAELDELRRQLKELTENGSPVLFVPKKGGTLRMCIDYRGLNAITVKNAEPLPRIDGLLDRVQGCIRQEDAKVASIRDWPRPQTVTEVGSFLGTCGYYRNFVKNYSTVASPLTDLTRLDTPWDWSDECEAAFKRLKHALMNHEVIDQYDFKLEYLKGEYNKVADALSRRANYLGALVSEFGVSQEVTQSLVGAYQEDPVMMDIIRKLQAKEKATESEFVMVDGLLFLDKAGCKRLVVPSSESLRSLFLGECHDATGHFGYKKTSANLVQRFWWPGMLDDAKKYVETCQVCQRDKPRTQALLGLLKPLPIPAGPGQSVSMDFMDTLVTSKSGKRHIFVIIDRFTKYARLIAMPETARTDHVKLFMDNWVHDFGLPESIVSDRDVCFTSELWKKTAEQLGSQLQMTSGNHPEANGQAEQMNRVVQHLLRHYIKPSQDDWDEKLPLIASLYNNVVHSSTGVSPNQLHLGWKPRSPLDFLLPENRPSATPGTLEYGVQYERLLQQVVEHIKKAHQAMIAYENKHRRQSSFQVGERV</sequence>
<accession>A0A388LA05</accession>
<dbReference type="Gene3D" id="3.10.10.10">
    <property type="entry name" value="HIV Type 1 Reverse Transcriptase, subunit A, domain 1"/>
    <property type="match status" value="1"/>
</dbReference>
<name>A0A388LA05_CHABU</name>
<evidence type="ECO:0000313" key="7">
    <source>
        <dbReference type="EMBL" id="GBG79013.1"/>
    </source>
</evidence>
<evidence type="ECO:0000256" key="1">
    <source>
        <dbReference type="ARBA" id="ARBA00022679"/>
    </source>
</evidence>
<dbReference type="FunFam" id="3.30.70.270:FF:000020">
    <property type="entry name" value="Transposon Tf2-6 polyprotein-like Protein"/>
    <property type="match status" value="1"/>
</dbReference>
<dbReference type="Gene3D" id="2.40.70.10">
    <property type="entry name" value="Acid Proteases"/>
    <property type="match status" value="1"/>
</dbReference>
<gene>
    <name evidence="7" type="ORF">CBR_g28726</name>
</gene>
<keyword evidence="1" id="KW-0808">Transferase</keyword>
<dbReference type="GO" id="GO:0004519">
    <property type="term" value="F:endonuclease activity"/>
    <property type="evidence" value="ECO:0007669"/>
    <property type="project" value="UniProtKB-KW"/>
</dbReference>
<dbReference type="Gene3D" id="3.30.70.270">
    <property type="match status" value="2"/>
</dbReference>
<dbReference type="FunFam" id="1.10.340.70:FF:000001">
    <property type="entry name" value="Retrovirus-related Pol polyprotein from transposon gypsy-like Protein"/>
    <property type="match status" value="1"/>
</dbReference>
<comment type="caution">
    <text evidence="7">The sequence shown here is derived from an EMBL/GenBank/DDBJ whole genome shotgun (WGS) entry which is preliminary data.</text>
</comment>
<organism evidence="7 8">
    <name type="scientific">Chara braunii</name>
    <name type="common">Braun's stonewort</name>
    <dbReference type="NCBI Taxonomy" id="69332"/>
    <lineage>
        <taxon>Eukaryota</taxon>
        <taxon>Viridiplantae</taxon>
        <taxon>Streptophyta</taxon>
        <taxon>Charophyceae</taxon>
        <taxon>Charales</taxon>
        <taxon>Characeae</taxon>
        <taxon>Chara</taxon>
    </lineage>
</organism>